<dbReference type="Pfam" id="PF02845">
    <property type="entry name" value="CUE"/>
    <property type="match status" value="1"/>
</dbReference>
<feature type="compositionally biased region" description="Polar residues" evidence="16">
    <location>
        <begin position="199"/>
        <end position="222"/>
    </location>
</feature>
<feature type="compositionally biased region" description="Low complexity" evidence="16">
    <location>
        <begin position="178"/>
        <end position="198"/>
    </location>
</feature>
<feature type="compositionally biased region" description="Polar residues" evidence="16">
    <location>
        <begin position="277"/>
        <end position="290"/>
    </location>
</feature>
<feature type="region of interest" description="Disordered" evidence="16">
    <location>
        <begin position="909"/>
        <end position="1020"/>
    </location>
</feature>
<feature type="compositionally biased region" description="Low complexity" evidence="16">
    <location>
        <begin position="857"/>
        <end position="878"/>
    </location>
</feature>
<evidence type="ECO:0000256" key="2">
    <source>
        <dbReference type="ARBA" id="ARBA00004496"/>
    </source>
</evidence>
<evidence type="ECO:0000256" key="11">
    <source>
        <dbReference type="ARBA" id="ARBA00022843"/>
    </source>
</evidence>
<evidence type="ECO:0000313" key="18">
    <source>
        <dbReference type="EMBL" id="RIA89640.1"/>
    </source>
</evidence>
<feature type="compositionally biased region" description="Low complexity" evidence="16">
    <location>
        <begin position="482"/>
        <end position="491"/>
    </location>
</feature>
<dbReference type="Proteomes" id="UP000265703">
    <property type="component" value="Unassembled WGS sequence"/>
</dbReference>
<evidence type="ECO:0000256" key="9">
    <source>
        <dbReference type="ARBA" id="ARBA00022763"/>
    </source>
</evidence>
<evidence type="ECO:0000256" key="8">
    <source>
        <dbReference type="ARBA" id="ARBA00022553"/>
    </source>
</evidence>
<feature type="region of interest" description="Disordered" evidence="16">
    <location>
        <begin position="1"/>
        <end position="32"/>
    </location>
</feature>
<feature type="compositionally biased region" description="Basic and acidic residues" evidence="16">
    <location>
        <begin position="291"/>
        <end position="322"/>
    </location>
</feature>
<feature type="compositionally biased region" description="Low complexity" evidence="16">
    <location>
        <begin position="917"/>
        <end position="941"/>
    </location>
</feature>
<evidence type="ECO:0000256" key="4">
    <source>
        <dbReference type="ARBA" id="ARBA00005491"/>
    </source>
</evidence>
<evidence type="ECO:0000256" key="3">
    <source>
        <dbReference type="ARBA" id="ARBA00004574"/>
    </source>
</evidence>
<evidence type="ECO:0000256" key="5">
    <source>
        <dbReference type="ARBA" id="ARBA00020536"/>
    </source>
</evidence>
<feature type="compositionally biased region" description="Polar residues" evidence="16">
    <location>
        <begin position="359"/>
        <end position="389"/>
    </location>
</feature>
<keyword evidence="12" id="KW-0779">Telomere</keyword>
<comment type="similarity">
    <text evidence="4">Belongs to the DEF1 family.</text>
</comment>
<dbReference type="STRING" id="658196.A0A397SU00"/>
<evidence type="ECO:0000256" key="12">
    <source>
        <dbReference type="ARBA" id="ARBA00022895"/>
    </source>
</evidence>
<keyword evidence="11" id="KW-0832">Ubl conjugation</keyword>
<dbReference type="GO" id="GO:0005737">
    <property type="term" value="C:cytoplasm"/>
    <property type="evidence" value="ECO:0007669"/>
    <property type="project" value="UniProtKB-SubCell"/>
</dbReference>
<dbReference type="GO" id="GO:0006281">
    <property type="term" value="P:DNA repair"/>
    <property type="evidence" value="ECO:0007669"/>
    <property type="project" value="UniProtKB-KW"/>
</dbReference>
<dbReference type="OrthoDB" id="5396806at2759"/>
<evidence type="ECO:0000313" key="19">
    <source>
        <dbReference type="Proteomes" id="UP000265703"/>
    </source>
</evidence>
<dbReference type="PROSITE" id="PS51140">
    <property type="entry name" value="CUE"/>
    <property type="match status" value="1"/>
</dbReference>
<feature type="compositionally biased region" description="Low complexity" evidence="16">
    <location>
        <begin position="773"/>
        <end position="802"/>
    </location>
</feature>
<evidence type="ECO:0000256" key="10">
    <source>
        <dbReference type="ARBA" id="ARBA00022786"/>
    </source>
</evidence>
<keyword evidence="10" id="KW-0833">Ubl conjugation pathway</keyword>
<feature type="compositionally biased region" description="Polar residues" evidence="16">
    <location>
        <begin position="1008"/>
        <end position="1020"/>
    </location>
</feature>
<sequence>MGSYDYDTQRTNPAGVGHKNNHAATEVAETEEVKHLKSQYKNELTKLQELFTDWPEVDLLFALQENQGDLEVTSNRIMEGLIPQWGEVKSRKSKKEHGSKNKQSGQQFGNAQRGHQRGGYSDRGRARGEGGRGGRNNDRTRGPRRENGSGFNRPPRQQNGTNHDDTNNVTHGKAWGTDNTSSSRNNNNDSIDNSGSPSTWTTENVTGDWSTDNTAQVGSWSAENPAENAKGSWTSDSTDKAQGSRSKENPTDSSQPGWSADNTQHNVKGGRTADIATENNKASSDNITTSRDIDKATDNLRHNRDSNITKDNWDTEHSKDNWGVENDSWTADTPKDNWGSENLGVDTTKSGKNVKEVSKSPNTVTRSVAPTKSPASHSLRTIPSNSKASWAQIVKPESKPEPKPEPMPTTIHKSPEIVKPVSPQISKSPNPVQSPPTPKTMESVIVSPQETLTTTSVITTKTEDMKEYVATSETPTATIVTSSTPVVNVSPHTKEVSPPGLKTKTGTATRRMKQDAPVVMPSTGAGLERVGVQFGSLSISSNNVEESSETETQIVTQVKTDERSPVSVETSPQLQTTPIQQQQIVPQQTVQQLQQVAQQQTVQQLQQQQVAQQQAAQQLQQQLQQQPPQSSQPQSTLSQSNSINRLPTTSAQVSSASSAPTGTPTNAPNQNFNPSYYKQQDQSYLNQQHHLGLATEPLNAPYASYLPNQPPNQLSGFGIGPIQSIPEYNAMYGGPDAQRLMGGYYDPTYAQASPITSTGYQGRDNKYTSDAANNTNSQTTNQQSTGTQQSTNQQGGQNPQQQAYPLGVPQYYPYYYLNQFPSAYQQSGYGQPFVNKSIYPMYNHPHSTKPGSVSGASPYGYPTTPTTPNTPHHYSHTSNTGYEEVAAAQIHHHPVPSVLDYQKPYNPPLNFLGNAGGNNPQPAGTANSNSTGGKSNNSGNTELNPPTQYKTYEKTSANAQSAGGVGQTGTQQHQQPNNPNYYGQQQGQQMFNNYQHPQTQYYPHHQATNRNQQQYWTSQS</sequence>
<keyword evidence="9" id="KW-0227">DNA damage</keyword>
<feature type="domain" description="CUE" evidence="17">
    <location>
        <begin position="39"/>
        <end position="82"/>
    </location>
</feature>
<feature type="compositionally biased region" description="Low complexity" evidence="16">
    <location>
        <begin position="622"/>
        <end position="640"/>
    </location>
</feature>
<organism evidence="18 19">
    <name type="scientific">Glomus cerebriforme</name>
    <dbReference type="NCBI Taxonomy" id="658196"/>
    <lineage>
        <taxon>Eukaryota</taxon>
        <taxon>Fungi</taxon>
        <taxon>Fungi incertae sedis</taxon>
        <taxon>Mucoromycota</taxon>
        <taxon>Glomeromycotina</taxon>
        <taxon>Glomeromycetes</taxon>
        <taxon>Glomerales</taxon>
        <taxon>Glomeraceae</taxon>
        <taxon>Glomus</taxon>
    </lineage>
</organism>
<evidence type="ECO:0000259" key="17">
    <source>
        <dbReference type="PROSITE" id="PS51140"/>
    </source>
</evidence>
<feature type="compositionally biased region" description="Polar residues" evidence="16">
    <location>
        <begin position="231"/>
        <end position="244"/>
    </location>
</feature>
<dbReference type="CDD" id="cd14368">
    <property type="entry name" value="CUE_DEF1_like"/>
    <property type="match status" value="1"/>
</dbReference>
<dbReference type="GO" id="GO:0005634">
    <property type="term" value="C:nucleus"/>
    <property type="evidence" value="ECO:0007669"/>
    <property type="project" value="UniProtKB-SubCell"/>
</dbReference>
<feature type="region of interest" description="Disordered" evidence="16">
    <location>
        <begin position="482"/>
        <end position="525"/>
    </location>
</feature>
<reference evidence="18 19" key="1">
    <citation type="submission" date="2018-06" db="EMBL/GenBank/DDBJ databases">
        <title>Comparative genomics reveals the genomic features of Rhizophagus irregularis, R. cerebriforme, R. diaphanum and Gigaspora rosea, and their symbiotic lifestyle signature.</title>
        <authorList>
            <person name="Morin E."/>
            <person name="San Clemente H."/>
            <person name="Chen E.C.H."/>
            <person name="De La Providencia I."/>
            <person name="Hainaut M."/>
            <person name="Kuo A."/>
            <person name="Kohler A."/>
            <person name="Murat C."/>
            <person name="Tang N."/>
            <person name="Roy S."/>
            <person name="Loubradou J."/>
            <person name="Henrissat B."/>
            <person name="Grigoriev I.V."/>
            <person name="Corradi N."/>
            <person name="Roux C."/>
            <person name="Martin F.M."/>
        </authorList>
    </citation>
    <scope>NUCLEOTIDE SEQUENCE [LARGE SCALE GENOMIC DNA]</scope>
    <source>
        <strain evidence="18 19">DAOM 227022</strain>
    </source>
</reference>
<feature type="compositionally biased region" description="Low complexity" evidence="16">
    <location>
        <begin position="968"/>
        <end position="1006"/>
    </location>
</feature>
<dbReference type="AlphaFoldDB" id="A0A397SU00"/>
<evidence type="ECO:0000256" key="6">
    <source>
        <dbReference type="ARBA" id="ARBA00022454"/>
    </source>
</evidence>
<dbReference type="InterPro" id="IPR003892">
    <property type="entry name" value="CUE"/>
</dbReference>
<evidence type="ECO:0000256" key="16">
    <source>
        <dbReference type="SAM" id="MobiDB-lite"/>
    </source>
</evidence>
<feature type="region of interest" description="Disordered" evidence="16">
    <location>
        <begin position="88"/>
        <end position="448"/>
    </location>
</feature>
<gene>
    <name evidence="18" type="ORF">C1645_771819</name>
</gene>
<dbReference type="GO" id="GO:0043130">
    <property type="term" value="F:ubiquitin binding"/>
    <property type="evidence" value="ECO:0007669"/>
    <property type="project" value="InterPro"/>
</dbReference>
<dbReference type="InterPro" id="IPR041803">
    <property type="entry name" value="DEF1_CUE"/>
</dbReference>
<feature type="region of interest" description="Disordered" evidence="16">
    <location>
        <begin position="848"/>
        <end position="878"/>
    </location>
</feature>
<feature type="compositionally biased region" description="Polar residues" evidence="16">
    <location>
        <begin position="101"/>
        <end position="110"/>
    </location>
</feature>
<evidence type="ECO:0000256" key="1">
    <source>
        <dbReference type="ARBA" id="ARBA00004123"/>
    </source>
</evidence>
<feature type="region of interest" description="Disordered" evidence="16">
    <location>
        <begin position="558"/>
        <end position="579"/>
    </location>
</feature>
<evidence type="ECO:0000256" key="13">
    <source>
        <dbReference type="ARBA" id="ARBA00023125"/>
    </source>
</evidence>
<feature type="compositionally biased region" description="Low complexity" evidence="16">
    <location>
        <begin position="570"/>
        <end position="579"/>
    </location>
</feature>
<dbReference type="EMBL" id="QKYT01000212">
    <property type="protein sequence ID" value="RIA89640.1"/>
    <property type="molecule type" value="Genomic_DNA"/>
</dbReference>
<accession>A0A397SU00</accession>
<keyword evidence="7" id="KW-0963">Cytoplasm</keyword>
<dbReference type="InterPro" id="IPR051833">
    <property type="entry name" value="TC-DDR_regulator"/>
</dbReference>
<dbReference type="GO" id="GO:0000781">
    <property type="term" value="C:chromosome, telomeric region"/>
    <property type="evidence" value="ECO:0007669"/>
    <property type="project" value="UniProtKB-SubCell"/>
</dbReference>
<feature type="region of interest" description="Disordered" evidence="16">
    <location>
        <begin position="622"/>
        <end position="676"/>
    </location>
</feature>
<evidence type="ECO:0000256" key="14">
    <source>
        <dbReference type="ARBA" id="ARBA00023204"/>
    </source>
</evidence>
<keyword evidence="13" id="KW-0238">DNA-binding</keyword>
<feature type="region of interest" description="Disordered" evidence="16">
    <location>
        <begin position="755"/>
        <end position="804"/>
    </location>
</feature>
<feature type="compositionally biased region" description="Low complexity" evidence="16">
    <location>
        <begin position="650"/>
        <end position="671"/>
    </location>
</feature>
<keyword evidence="15" id="KW-0539">Nucleus</keyword>
<dbReference type="PANTHER" id="PTHR16308:SF13">
    <property type="entry name" value="PROTEIN LINGERER"/>
    <property type="match status" value="1"/>
</dbReference>
<proteinExistence type="inferred from homology"/>
<evidence type="ECO:0000256" key="7">
    <source>
        <dbReference type="ARBA" id="ARBA00022490"/>
    </source>
</evidence>
<feature type="compositionally biased region" description="Polar residues" evidence="16">
    <location>
        <begin position="251"/>
        <end position="266"/>
    </location>
</feature>
<comment type="caution">
    <text evidence="18">The sequence shown here is derived from an EMBL/GenBank/DDBJ whole genome shotgun (WGS) entry which is preliminary data.</text>
</comment>
<feature type="compositionally biased region" description="Polar residues" evidence="16">
    <location>
        <begin position="942"/>
        <end position="961"/>
    </location>
</feature>
<evidence type="ECO:0000256" key="15">
    <source>
        <dbReference type="ARBA" id="ARBA00023242"/>
    </source>
</evidence>
<name>A0A397SU00_9GLOM</name>
<feature type="compositionally biased region" description="Basic and acidic residues" evidence="16">
    <location>
        <begin position="120"/>
        <end position="147"/>
    </location>
</feature>
<keyword evidence="6" id="KW-0158">Chromosome</keyword>
<keyword evidence="8" id="KW-0597">Phosphoprotein</keyword>
<dbReference type="PANTHER" id="PTHR16308">
    <property type="entry name" value="UBIQUITIN ASSOCIATED PROTEIN 2-LIKE/LINGERER"/>
    <property type="match status" value="1"/>
</dbReference>
<keyword evidence="14" id="KW-0234">DNA repair</keyword>
<protein>
    <recommendedName>
        <fullName evidence="5">RNA polymerase II degradation factor 1</fullName>
    </recommendedName>
</protein>
<comment type="subcellular location">
    <subcellularLocation>
        <location evidence="3">Chromosome</location>
        <location evidence="3">Telomere</location>
    </subcellularLocation>
    <subcellularLocation>
        <location evidence="2">Cytoplasm</location>
    </subcellularLocation>
    <subcellularLocation>
        <location evidence="1">Nucleus</location>
    </subcellularLocation>
</comment>
<keyword evidence="19" id="KW-1185">Reference proteome</keyword>
<dbReference type="GO" id="GO:0003677">
    <property type="term" value="F:DNA binding"/>
    <property type="evidence" value="ECO:0007669"/>
    <property type="project" value="UniProtKB-KW"/>
</dbReference>